<sequence>MDSLTQHTLTPTKTKFSTTFAKVLHIQKPKSTQKVKPHIHQHDQKLHNLNNNNNNNNQPTMDAFIAKLFATISSVKAAYAQLQVAQSPYNPEAIQHADQILVSELKRLSEYKQLFLKNHLDDDDVNSPETTQLLAEIQEQKNLVQMYDITLKNLNSQNKLKDSEIIFLKEKLNDTNKDNKMIQRRLNSNSFNEKMKISFSSITVNSFLLALHQTVKSVKSFVKFLMDAMEDANWDLNAAVSSIQPDVCFGDVSQQFFAFESFVCRVMFDGFNDSGFSITNNGFESGSGSWSPRFFYDSFIELKSLKAQDYITWKPNSTFARFCWLKYLKLVHPVMEFSLFGNLNQRNLVSDGKFPETNFFSAFADVARRVWLLHCLANAFDSNVPSVFQVREGSRFTEVFMESVNDEAGNASPEVGFTVVPGFKVGGTVIQCQVYLT</sequence>
<feature type="domain" description="GIL1/IRKI C-terminal" evidence="2">
    <location>
        <begin position="387"/>
        <end position="435"/>
    </location>
</feature>
<evidence type="ECO:0000313" key="3">
    <source>
        <dbReference type="EMBL" id="KAF5780800.1"/>
    </source>
</evidence>
<proteinExistence type="predicted"/>
<protein>
    <recommendedName>
        <fullName evidence="5">DUF641 domain-containing protein</fullName>
    </recommendedName>
</protein>
<reference evidence="3" key="2">
    <citation type="submission" date="2020-06" db="EMBL/GenBank/DDBJ databases">
        <title>Helianthus annuus Genome sequencing and assembly Release 2.</title>
        <authorList>
            <person name="Gouzy J."/>
            <person name="Langlade N."/>
            <person name="Munos S."/>
        </authorList>
    </citation>
    <scope>NUCLEOTIDE SEQUENCE</scope>
    <source>
        <tissue evidence="3">Leaves</tissue>
    </source>
</reference>
<feature type="domain" description="DUF641" evidence="1">
    <location>
        <begin position="59"/>
        <end position="185"/>
    </location>
</feature>
<dbReference type="Pfam" id="PF04859">
    <property type="entry name" value="DUF641"/>
    <property type="match status" value="1"/>
</dbReference>
<dbReference type="GO" id="GO:0009959">
    <property type="term" value="P:negative gravitropism"/>
    <property type="evidence" value="ECO:0007669"/>
    <property type="project" value="InterPro"/>
</dbReference>
<keyword evidence="4" id="KW-1185">Reference proteome</keyword>
<organism evidence="3 4">
    <name type="scientific">Helianthus annuus</name>
    <name type="common">Common sunflower</name>
    <dbReference type="NCBI Taxonomy" id="4232"/>
    <lineage>
        <taxon>Eukaryota</taxon>
        <taxon>Viridiplantae</taxon>
        <taxon>Streptophyta</taxon>
        <taxon>Embryophyta</taxon>
        <taxon>Tracheophyta</taxon>
        <taxon>Spermatophyta</taxon>
        <taxon>Magnoliopsida</taxon>
        <taxon>eudicotyledons</taxon>
        <taxon>Gunneridae</taxon>
        <taxon>Pentapetalae</taxon>
        <taxon>asterids</taxon>
        <taxon>campanulids</taxon>
        <taxon>Asterales</taxon>
        <taxon>Asteraceae</taxon>
        <taxon>Asteroideae</taxon>
        <taxon>Heliantheae alliance</taxon>
        <taxon>Heliantheae</taxon>
        <taxon>Helianthus</taxon>
    </lineage>
</organism>
<evidence type="ECO:0000313" key="4">
    <source>
        <dbReference type="Proteomes" id="UP000215914"/>
    </source>
</evidence>
<dbReference type="EMBL" id="MNCJ02000326">
    <property type="protein sequence ID" value="KAF5780800.1"/>
    <property type="molecule type" value="Genomic_DNA"/>
</dbReference>
<dbReference type="InterPro" id="IPR040225">
    <property type="entry name" value="GIL1-like"/>
</dbReference>
<evidence type="ECO:0008006" key="5">
    <source>
        <dbReference type="Google" id="ProtNLM"/>
    </source>
</evidence>
<dbReference type="GO" id="GO:0009639">
    <property type="term" value="P:response to red or far red light"/>
    <property type="evidence" value="ECO:0007669"/>
    <property type="project" value="InterPro"/>
</dbReference>
<evidence type="ECO:0000259" key="1">
    <source>
        <dbReference type="Pfam" id="PF04859"/>
    </source>
</evidence>
<dbReference type="PANTHER" id="PTHR31161">
    <property type="entry name" value="PROTEIN GRAVITROPIC IN THE LIGHT 1"/>
    <property type="match status" value="1"/>
</dbReference>
<dbReference type="Pfam" id="PF24994">
    <property type="entry name" value="GIL1_IRKI_C"/>
    <property type="match status" value="1"/>
</dbReference>
<gene>
    <name evidence="3" type="ORF">HanXRQr2_Chr11g0476101</name>
</gene>
<dbReference type="Proteomes" id="UP000215914">
    <property type="component" value="Unassembled WGS sequence"/>
</dbReference>
<dbReference type="AlphaFoldDB" id="A0A9K3MYW9"/>
<dbReference type="InterPro" id="IPR006943">
    <property type="entry name" value="DUF641_pln"/>
</dbReference>
<accession>A0A9K3MYW9</accession>
<dbReference type="InterPro" id="IPR056813">
    <property type="entry name" value="GIL1_IRKI_C"/>
</dbReference>
<dbReference type="Gramene" id="mRNA:HanXRQr2_Chr11g0476101">
    <property type="protein sequence ID" value="CDS:HanXRQr2_Chr11g0476101.1"/>
    <property type="gene ID" value="HanXRQr2_Chr11g0476101"/>
</dbReference>
<evidence type="ECO:0000259" key="2">
    <source>
        <dbReference type="Pfam" id="PF24994"/>
    </source>
</evidence>
<name>A0A9K3MYW9_HELAN</name>
<reference evidence="3" key="1">
    <citation type="journal article" date="2017" name="Nature">
        <title>The sunflower genome provides insights into oil metabolism, flowering and Asterid evolution.</title>
        <authorList>
            <person name="Badouin H."/>
            <person name="Gouzy J."/>
            <person name="Grassa C.J."/>
            <person name="Murat F."/>
            <person name="Staton S.E."/>
            <person name="Cottret L."/>
            <person name="Lelandais-Briere C."/>
            <person name="Owens G.L."/>
            <person name="Carrere S."/>
            <person name="Mayjonade B."/>
            <person name="Legrand L."/>
            <person name="Gill N."/>
            <person name="Kane N.C."/>
            <person name="Bowers J.E."/>
            <person name="Hubner S."/>
            <person name="Bellec A."/>
            <person name="Berard A."/>
            <person name="Berges H."/>
            <person name="Blanchet N."/>
            <person name="Boniface M.C."/>
            <person name="Brunel D."/>
            <person name="Catrice O."/>
            <person name="Chaidir N."/>
            <person name="Claudel C."/>
            <person name="Donnadieu C."/>
            <person name="Faraut T."/>
            <person name="Fievet G."/>
            <person name="Helmstetter N."/>
            <person name="King M."/>
            <person name="Knapp S.J."/>
            <person name="Lai Z."/>
            <person name="Le Paslier M.C."/>
            <person name="Lippi Y."/>
            <person name="Lorenzon L."/>
            <person name="Mandel J.R."/>
            <person name="Marage G."/>
            <person name="Marchand G."/>
            <person name="Marquand E."/>
            <person name="Bret-Mestries E."/>
            <person name="Morien E."/>
            <person name="Nambeesan S."/>
            <person name="Nguyen T."/>
            <person name="Pegot-Espagnet P."/>
            <person name="Pouilly N."/>
            <person name="Raftis F."/>
            <person name="Sallet E."/>
            <person name="Schiex T."/>
            <person name="Thomas J."/>
            <person name="Vandecasteele C."/>
            <person name="Vares D."/>
            <person name="Vear F."/>
            <person name="Vautrin S."/>
            <person name="Crespi M."/>
            <person name="Mangin B."/>
            <person name="Burke J.M."/>
            <person name="Salse J."/>
            <person name="Munos S."/>
            <person name="Vincourt P."/>
            <person name="Rieseberg L.H."/>
            <person name="Langlade N.B."/>
        </authorList>
    </citation>
    <scope>NUCLEOTIDE SEQUENCE</scope>
    <source>
        <tissue evidence="3">Leaves</tissue>
    </source>
</reference>
<comment type="caution">
    <text evidence="3">The sequence shown here is derived from an EMBL/GenBank/DDBJ whole genome shotgun (WGS) entry which is preliminary data.</text>
</comment>
<dbReference type="OrthoDB" id="1915848at2759"/>